<dbReference type="SUPFAM" id="SSF51735">
    <property type="entry name" value="NAD(P)-binding Rossmann-fold domains"/>
    <property type="match status" value="1"/>
</dbReference>
<gene>
    <name evidence="2" type="ORF">SRS1_11056</name>
</gene>
<dbReference type="CDD" id="cd08249">
    <property type="entry name" value="enoyl_reductase_like"/>
    <property type="match status" value="1"/>
</dbReference>
<dbReference type="SUPFAM" id="SSF50129">
    <property type="entry name" value="GroES-like"/>
    <property type="match status" value="1"/>
</dbReference>
<reference evidence="2 3" key="1">
    <citation type="submission" date="2017-02" db="EMBL/GenBank/DDBJ databases">
        <authorList>
            <person name="Peterson S.W."/>
        </authorList>
    </citation>
    <scope>NUCLEOTIDE SEQUENCE [LARGE SCALE GENOMIC DNA]</scope>
    <source>
        <strain evidence="2 3">SRS1_H2-8</strain>
    </source>
</reference>
<dbReference type="EMBL" id="LT795059">
    <property type="protein sequence ID" value="SJX62786.1"/>
    <property type="molecule type" value="Genomic_DNA"/>
</dbReference>
<dbReference type="PANTHER" id="PTHR45348">
    <property type="entry name" value="HYPOTHETICAL OXIDOREDUCTASE (EUROFUNG)"/>
    <property type="match status" value="1"/>
</dbReference>
<organism evidence="2 3">
    <name type="scientific">Sporisorium reilianum f. sp. reilianum</name>
    <dbReference type="NCBI Taxonomy" id="72559"/>
    <lineage>
        <taxon>Eukaryota</taxon>
        <taxon>Fungi</taxon>
        <taxon>Dikarya</taxon>
        <taxon>Basidiomycota</taxon>
        <taxon>Ustilaginomycotina</taxon>
        <taxon>Ustilaginomycetes</taxon>
        <taxon>Ustilaginales</taxon>
        <taxon>Ustilaginaceae</taxon>
        <taxon>Sporisorium</taxon>
    </lineage>
</organism>
<sequence length="364" mass="39762">MTLPTKIKALFTVEGHTTELQEVPLPTLDKDEILVRTLAVTINPTDWKHVSLISGLGNRVGCDFVGIVEQLGPEVKNASLKKGDRVAGFVHGGLTPDRGSFAEYLKTESEIVATIPDNVDDLTAASLGIGGETAVQALFHRLALPVPDFSNGPVPVTDASPEILIWSGSTTVGQWAIQIAHLAGYRVITTASPKNHPLLRDLGADDLYDYRDDTTPHKIAAKYPNLRKALDCISEHGTQQLCVKSLGTHGGDLVVLLKPDKEAIELRKGEVNIIHTLAYTALGRPFNYGRAVYDEQRVTADKELMKEWLNGDQGLFYQLFQKGLLRGNRIKEMSGGLDTIPEGLKYVQEGKASAEKLTYRISSQ</sequence>
<dbReference type="Gene3D" id="3.40.50.720">
    <property type="entry name" value="NAD(P)-binding Rossmann-like Domain"/>
    <property type="match status" value="1"/>
</dbReference>
<dbReference type="InterPro" id="IPR047122">
    <property type="entry name" value="Trans-enoyl_RdTase-like"/>
</dbReference>
<dbReference type="InterPro" id="IPR013149">
    <property type="entry name" value="ADH-like_C"/>
</dbReference>
<proteinExistence type="predicted"/>
<dbReference type="AlphaFoldDB" id="A0A2N8UCR2"/>
<accession>A0A2N8UCR2</accession>
<dbReference type="InterPro" id="IPR013154">
    <property type="entry name" value="ADH-like_N"/>
</dbReference>
<dbReference type="Proteomes" id="UP000239563">
    <property type="component" value="Chromosome VI"/>
</dbReference>
<dbReference type="GO" id="GO:0016651">
    <property type="term" value="F:oxidoreductase activity, acting on NAD(P)H"/>
    <property type="evidence" value="ECO:0007669"/>
    <property type="project" value="InterPro"/>
</dbReference>
<name>A0A2N8UCR2_9BASI</name>
<dbReference type="InterPro" id="IPR036291">
    <property type="entry name" value="NAD(P)-bd_dom_sf"/>
</dbReference>
<dbReference type="SMART" id="SM00829">
    <property type="entry name" value="PKS_ER"/>
    <property type="match status" value="1"/>
</dbReference>
<dbReference type="PANTHER" id="PTHR45348:SF2">
    <property type="entry name" value="ZINC-TYPE ALCOHOL DEHYDROGENASE-LIKE PROTEIN C2E1P3.01"/>
    <property type="match status" value="1"/>
</dbReference>
<dbReference type="Gene3D" id="3.90.180.10">
    <property type="entry name" value="Medium-chain alcohol dehydrogenases, catalytic domain"/>
    <property type="match status" value="1"/>
</dbReference>
<dbReference type="Pfam" id="PF00107">
    <property type="entry name" value="ADH_zinc_N"/>
    <property type="match status" value="1"/>
</dbReference>
<evidence type="ECO:0000313" key="3">
    <source>
        <dbReference type="Proteomes" id="UP000239563"/>
    </source>
</evidence>
<evidence type="ECO:0000313" key="2">
    <source>
        <dbReference type="EMBL" id="SJX62786.1"/>
    </source>
</evidence>
<evidence type="ECO:0000259" key="1">
    <source>
        <dbReference type="SMART" id="SM00829"/>
    </source>
</evidence>
<protein>
    <submittedName>
        <fullName evidence="2">Related to toxD protein</fullName>
    </submittedName>
</protein>
<dbReference type="Pfam" id="PF08240">
    <property type="entry name" value="ADH_N"/>
    <property type="match status" value="1"/>
</dbReference>
<dbReference type="InterPro" id="IPR011032">
    <property type="entry name" value="GroES-like_sf"/>
</dbReference>
<feature type="domain" description="Enoyl reductase (ER)" evidence="1">
    <location>
        <begin position="15"/>
        <end position="352"/>
    </location>
</feature>
<dbReference type="InterPro" id="IPR020843">
    <property type="entry name" value="ER"/>
</dbReference>